<evidence type="ECO:0000256" key="4">
    <source>
        <dbReference type="ARBA" id="ARBA00022692"/>
    </source>
</evidence>
<feature type="transmembrane region" description="Helical" evidence="9">
    <location>
        <begin position="48"/>
        <end position="70"/>
    </location>
</feature>
<organism evidence="11 12">
    <name type="scientific">Pyrococcus horikoshii</name>
    <dbReference type="NCBI Taxonomy" id="53953"/>
    <lineage>
        <taxon>Archaea</taxon>
        <taxon>Methanobacteriati</taxon>
        <taxon>Methanobacteriota</taxon>
        <taxon>Thermococci</taxon>
        <taxon>Thermococcales</taxon>
        <taxon>Thermococcaceae</taxon>
        <taxon>Pyrococcus</taxon>
    </lineage>
</organism>
<evidence type="ECO:0000256" key="7">
    <source>
        <dbReference type="ARBA" id="ARBA00023065"/>
    </source>
</evidence>
<dbReference type="InterPro" id="IPR045349">
    <property type="entry name" value="SLC41A1-3"/>
</dbReference>
<feature type="domain" description="SLC41A/MgtE integral membrane" evidence="10">
    <location>
        <begin position="56"/>
        <end position="181"/>
    </location>
</feature>
<keyword evidence="5" id="KW-0460">Magnesium</keyword>
<dbReference type="EMBL" id="DUJN01000006">
    <property type="protein sequence ID" value="HII61360.1"/>
    <property type="molecule type" value="Genomic_DNA"/>
</dbReference>
<evidence type="ECO:0000256" key="9">
    <source>
        <dbReference type="SAM" id="Phobius"/>
    </source>
</evidence>
<evidence type="ECO:0000313" key="12">
    <source>
        <dbReference type="Proteomes" id="UP000617544"/>
    </source>
</evidence>
<evidence type="ECO:0000259" key="10">
    <source>
        <dbReference type="Pfam" id="PF01769"/>
    </source>
</evidence>
<dbReference type="InterPro" id="IPR006667">
    <property type="entry name" value="SLC41_membr_dom"/>
</dbReference>
<gene>
    <name evidence="11" type="ORF">HA331_06415</name>
</gene>
<comment type="subcellular location">
    <subcellularLocation>
        <location evidence="1">Membrane</location>
        <topology evidence="1">Multi-pass membrane protein</topology>
    </subcellularLocation>
</comment>
<protein>
    <submittedName>
        <fullName evidence="11">Magnesium transporter MgtE</fullName>
    </submittedName>
</protein>
<dbReference type="PANTHER" id="PTHR16228">
    <property type="entry name" value="DIVALENT CATION TRANSPORTER SOLUTE CARRIER FAMILY 41"/>
    <property type="match status" value="1"/>
</dbReference>
<evidence type="ECO:0000256" key="1">
    <source>
        <dbReference type="ARBA" id="ARBA00004141"/>
    </source>
</evidence>
<comment type="similarity">
    <text evidence="2">Belongs to the SLC41A transporter family.</text>
</comment>
<keyword evidence="3" id="KW-0813">Transport</keyword>
<dbReference type="AlphaFoldDB" id="A0A832T2I7"/>
<dbReference type="SUPFAM" id="SSF161093">
    <property type="entry name" value="MgtE membrane domain-like"/>
    <property type="match status" value="2"/>
</dbReference>
<feature type="transmembrane region" description="Helical" evidence="9">
    <location>
        <begin position="91"/>
        <end position="112"/>
    </location>
</feature>
<sequence length="390" mass="42699">MKLEKFINSELVRNAFLVSFPALLFCILLDFFAGAFLGKFFSLIRRNYPIILVMLPGLMGMRGNIFGAMASRLSTLLYLGEIEPKLMDRTVLKNVFLSIMLSLVPMTMLWIIGAIKVRELEVAIAVLLIVFVSTIYTSFLLGSATALATILPYKKGADPDAIAAPVITSIADLVTIPLLVGFILLYSNRMAFMGVGLVSLAILVFLKLNSKLEKSDIKTFRELLSILIALALFSSIAGTILESYSKLIEKVAILSIMYPMILDTTGNLGAIIGAKTSTKLHLEGIEKIINIETFKEILVYSLLALPLALVGNVIGAGITRVILSVEATVMPTFIILYPLFTFGVMWMAYFIAILAERANLDPDNVTVPTITTLSDIFSTLFIVLLAHLIS</sequence>
<keyword evidence="4 9" id="KW-0812">Transmembrane</keyword>
<evidence type="ECO:0000256" key="5">
    <source>
        <dbReference type="ARBA" id="ARBA00022842"/>
    </source>
</evidence>
<dbReference type="GO" id="GO:0016020">
    <property type="term" value="C:membrane"/>
    <property type="evidence" value="ECO:0007669"/>
    <property type="project" value="UniProtKB-SubCell"/>
</dbReference>
<feature type="transmembrane region" description="Helical" evidence="9">
    <location>
        <begin position="12"/>
        <end position="36"/>
    </location>
</feature>
<evidence type="ECO:0000256" key="6">
    <source>
        <dbReference type="ARBA" id="ARBA00022989"/>
    </source>
</evidence>
<feature type="domain" description="SLC41A/MgtE integral membrane" evidence="10">
    <location>
        <begin position="258"/>
        <end position="384"/>
    </location>
</feature>
<dbReference type="PANTHER" id="PTHR16228:SF7">
    <property type="entry name" value="SLC41A_MGTE INTEGRAL MEMBRANE DOMAIN-CONTAINING PROTEIN"/>
    <property type="match status" value="1"/>
</dbReference>
<accession>A0A832T2I7</accession>
<dbReference type="GO" id="GO:0008324">
    <property type="term" value="F:monoatomic cation transmembrane transporter activity"/>
    <property type="evidence" value="ECO:0007669"/>
    <property type="project" value="InterPro"/>
</dbReference>
<feature type="transmembrane region" description="Helical" evidence="9">
    <location>
        <begin position="297"/>
        <end position="323"/>
    </location>
</feature>
<keyword evidence="7" id="KW-0406">Ion transport</keyword>
<proteinExistence type="inferred from homology"/>
<reference evidence="11" key="1">
    <citation type="journal article" date="2020" name="bioRxiv">
        <title>A rank-normalized archaeal taxonomy based on genome phylogeny resolves widespread incomplete and uneven classifications.</title>
        <authorList>
            <person name="Rinke C."/>
            <person name="Chuvochina M."/>
            <person name="Mussig A.J."/>
            <person name="Chaumeil P.-A."/>
            <person name="Waite D.W."/>
            <person name="Whitman W.B."/>
            <person name="Parks D.H."/>
            <person name="Hugenholtz P."/>
        </authorList>
    </citation>
    <scope>NUCLEOTIDE SEQUENCE</scope>
    <source>
        <strain evidence="11">UBA8834</strain>
    </source>
</reference>
<comment type="caution">
    <text evidence="11">The sequence shown here is derived from an EMBL/GenBank/DDBJ whole genome shotgun (WGS) entry which is preliminary data.</text>
</comment>
<name>A0A832T2I7_PYRHR</name>
<dbReference type="InterPro" id="IPR036739">
    <property type="entry name" value="SLC41_membr_dom_sf"/>
</dbReference>
<dbReference type="Proteomes" id="UP000617544">
    <property type="component" value="Unassembled WGS sequence"/>
</dbReference>
<dbReference type="Pfam" id="PF01769">
    <property type="entry name" value="MgtE"/>
    <property type="match status" value="2"/>
</dbReference>
<evidence type="ECO:0000313" key="11">
    <source>
        <dbReference type="EMBL" id="HII61360.1"/>
    </source>
</evidence>
<keyword evidence="6 9" id="KW-1133">Transmembrane helix</keyword>
<feature type="transmembrane region" description="Helical" evidence="9">
    <location>
        <begin position="190"/>
        <end position="208"/>
    </location>
</feature>
<dbReference type="Gene3D" id="1.10.357.20">
    <property type="entry name" value="SLC41 divalent cation transporters, integral membrane domain"/>
    <property type="match status" value="2"/>
</dbReference>
<feature type="transmembrane region" description="Helical" evidence="9">
    <location>
        <begin position="253"/>
        <end position="276"/>
    </location>
</feature>
<keyword evidence="8 9" id="KW-0472">Membrane</keyword>
<evidence type="ECO:0000256" key="3">
    <source>
        <dbReference type="ARBA" id="ARBA00022448"/>
    </source>
</evidence>
<feature type="transmembrane region" description="Helical" evidence="9">
    <location>
        <begin position="220"/>
        <end position="241"/>
    </location>
</feature>
<evidence type="ECO:0000256" key="2">
    <source>
        <dbReference type="ARBA" id="ARBA00009749"/>
    </source>
</evidence>
<feature type="transmembrane region" description="Helical" evidence="9">
    <location>
        <begin position="162"/>
        <end position="184"/>
    </location>
</feature>
<feature type="transmembrane region" description="Helical" evidence="9">
    <location>
        <begin position="367"/>
        <end position="389"/>
    </location>
</feature>
<feature type="transmembrane region" description="Helical" evidence="9">
    <location>
        <begin position="335"/>
        <end position="355"/>
    </location>
</feature>
<evidence type="ECO:0000256" key="8">
    <source>
        <dbReference type="ARBA" id="ARBA00023136"/>
    </source>
</evidence>
<feature type="transmembrane region" description="Helical" evidence="9">
    <location>
        <begin position="124"/>
        <end position="150"/>
    </location>
</feature>